<dbReference type="OrthoDB" id="4367900at2759"/>
<feature type="non-terminal residue" evidence="2">
    <location>
        <position position="145"/>
    </location>
</feature>
<comment type="caution">
    <text evidence="2">The sequence shown here is derived from an EMBL/GenBank/DDBJ whole genome shotgun (WGS) entry which is preliminary data.</text>
</comment>
<reference evidence="2 3" key="1">
    <citation type="journal article" date="2016" name="Sci. Rep.">
        <title>Penicillium arizonense, a new, genome sequenced fungal species, reveals a high chemical diversity in secreted metabolites.</title>
        <authorList>
            <person name="Grijseels S."/>
            <person name="Nielsen J.C."/>
            <person name="Randelovic M."/>
            <person name="Nielsen J."/>
            <person name="Nielsen K.F."/>
            <person name="Workman M."/>
            <person name="Frisvad J.C."/>
        </authorList>
    </citation>
    <scope>NUCLEOTIDE SEQUENCE [LARGE SCALE GENOMIC DNA]</scope>
    <source>
        <strain evidence="2 3">CBS 141311</strain>
    </source>
</reference>
<gene>
    <name evidence="2" type="ORF">PENARI_c193G06047</name>
</gene>
<organism evidence="2 3">
    <name type="scientific">Penicillium arizonense</name>
    <dbReference type="NCBI Taxonomy" id="1835702"/>
    <lineage>
        <taxon>Eukaryota</taxon>
        <taxon>Fungi</taxon>
        <taxon>Dikarya</taxon>
        <taxon>Ascomycota</taxon>
        <taxon>Pezizomycotina</taxon>
        <taxon>Eurotiomycetes</taxon>
        <taxon>Eurotiomycetidae</taxon>
        <taxon>Eurotiales</taxon>
        <taxon>Aspergillaceae</taxon>
        <taxon>Penicillium</taxon>
    </lineage>
</organism>
<feature type="region of interest" description="Disordered" evidence="1">
    <location>
        <begin position="1"/>
        <end position="32"/>
    </location>
</feature>
<protein>
    <submittedName>
        <fullName evidence="2">Uncharacterized protein</fullName>
    </submittedName>
</protein>
<evidence type="ECO:0000256" key="1">
    <source>
        <dbReference type="SAM" id="MobiDB-lite"/>
    </source>
</evidence>
<feature type="non-terminal residue" evidence="2">
    <location>
        <position position="1"/>
    </location>
</feature>
<dbReference type="Proteomes" id="UP000177622">
    <property type="component" value="Unassembled WGS sequence"/>
</dbReference>
<sequence length="145" mass="16502">KRQRRVSQDGEDDSKLENHPQESSNGTIVEPKIPVTPGALTAEFMKILQYNDTLATPALKLLDLYFCLWECYVVKSAEKMRLEDEQRQLQELNEWLAGDSDILLQLCEEQKLVLWDRKRAVQALCNGVVSALQASDPQAYHVNGN</sequence>
<evidence type="ECO:0000313" key="2">
    <source>
        <dbReference type="EMBL" id="OGE46556.1"/>
    </source>
</evidence>
<dbReference type="AlphaFoldDB" id="A0A1F5L0H3"/>
<dbReference type="RefSeq" id="XP_022482025.1">
    <property type="nucleotide sequence ID" value="XM_022638120.1"/>
</dbReference>
<evidence type="ECO:0000313" key="3">
    <source>
        <dbReference type="Proteomes" id="UP000177622"/>
    </source>
</evidence>
<dbReference type="EMBL" id="LXJU01000193">
    <property type="protein sequence ID" value="OGE46556.1"/>
    <property type="molecule type" value="Genomic_DNA"/>
</dbReference>
<keyword evidence="3" id="KW-1185">Reference proteome</keyword>
<name>A0A1F5L0H3_PENAI</name>
<accession>A0A1F5L0H3</accession>
<dbReference type="GeneID" id="34582854"/>
<proteinExistence type="predicted"/>